<dbReference type="GeneID" id="78359070"/>
<sequence>MDYEARQGEAGAAPVAAARGARPKKLFYGYILIPVLGFMYFCSSGIVLPTATIVNPLMLQDASLGMNATMLGTGFSLFVLVQGLSAPLVGALIAKKGARFSMALGAAVMLLAMLALIFLVSSPVAYFLVFGIVTSAATMMVGQLAVQSTIGDWFVARRGVAMTAMMVLGASASFVGPPVVNAIVGATGGTWRSGWYLLVGLSAALIPVALLLVKNKPADLGQHPDGVADPSVLGGSGKGFKVYKNTDAVPFKRVARTPAFWLISLAATGGFASYTLATSQSALHFSSLGFDSGLVVAGVAVMGGVSLLGKLLLGMVSDRIEPIRLIVASTVILVVGILAGAAAQNEAMLFAFYVCVGFGFGGVNAVFPTAMANYFGASSFSKNLGTGIMITTVVASALPIASGAVFDATGTCTIAFYLTAGIVAACAACGLFVRIPRCDTETEAAVEAVAQ</sequence>
<dbReference type="PANTHER" id="PTHR11360:SF290">
    <property type="entry name" value="MONOCARBOXYLATE MFS PERMEASE"/>
    <property type="match status" value="1"/>
</dbReference>
<dbReference type="Proteomes" id="UP000254000">
    <property type="component" value="Unassembled WGS sequence"/>
</dbReference>
<feature type="transmembrane region" description="Helical" evidence="5">
    <location>
        <begin position="414"/>
        <end position="433"/>
    </location>
</feature>
<keyword evidence="2 5" id="KW-0812">Transmembrane</keyword>
<proteinExistence type="predicted"/>
<dbReference type="AlphaFoldDB" id="A0A369M6Q0"/>
<evidence type="ECO:0000313" key="7">
    <source>
        <dbReference type="EMBL" id="RDB66539.1"/>
    </source>
</evidence>
<dbReference type="InterPro" id="IPR036259">
    <property type="entry name" value="MFS_trans_sf"/>
</dbReference>
<dbReference type="InterPro" id="IPR011701">
    <property type="entry name" value="MFS"/>
</dbReference>
<dbReference type="EMBL" id="PPTS01000002">
    <property type="protein sequence ID" value="RDB66539.1"/>
    <property type="molecule type" value="Genomic_DNA"/>
</dbReference>
<comment type="subcellular location">
    <subcellularLocation>
        <location evidence="1">Cell membrane</location>
        <topology evidence="1">Multi-pass membrane protein</topology>
    </subcellularLocation>
</comment>
<evidence type="ECO:0000313" key="8">
    <source>
        <dbReference type="Proteomes" id="UP000254000"/>
    </source>
</evidence>
<keyword evidence="3 5" id="KW-1133">Transmembrane helix</keyword>
<protein>
    <submittedName>
        <fullName evidence="7">MFS transporter</fullName>
    </submittedName>
</protein>
<dbReference type="PANTHER" id="PTHR11360">
    <property type="entry name" value="MONOCARBOXYLATE TRANSPORTER"/>
    <property type="match status" value="1"/>
</dbReference>
<feature type="transmembrane region" description="Helical" evidence="5">
    <location>
        <begin position="100"/>
        <end position="120"/>
    </location>
</feature>
<keyword evidence="4 5" id="KW-0472">Membrane</keyword>
<evidence type="ECO:0000256" key="1">
    <source>
        <dbReference type="ARBA" id="ARBA00004651"/>
    </source>
</evidence>
<dbReference type="GO" id="GO:0022857">
    <property type="term" value="F:transmembrane transporter activity"/>
    <property type="evidence" value="ECO:0007669"/>
    <property type="project" value="InterPro"/>
</dbReference>
<dbReference type="Gene3D" id="1.20.1250.20">
    <property type="entry name" value="MFS general substrate transporter like domains"/>
    <property type="match status" value="2"/>
</dbReference>
<feature type="transmembrane region" description="Helical" evidence="5">
    <location>
        <begin position="350"/>
        <end position="372"/>
    </location>
</feature>
<keyword evidence="8" id="KW-1185">Reference proteome</keyword>
<dbReference type="InterPro" id="IPR050327">
    <property type="entry name" value="Proton-linked_MCT"/>
</dbReference>
<dbReference type="OrthoDB" id="146345at2"/>
<evidence type="ECO:0000259" key="6">
    <source>
        <dbReference type="PROSITE" id="PS50850"/>
    </source>
</evidence>
<evidence type="ECO:0000256" key="3">
    <source>
        <dbReference type="ARBA" id="ARBA00022989"/>
    </source>
</evidence>
<evidence type="ECO:0000256" key="4">
    <source>
        <dbReference type="ARBA" id="ARBA00023136"/>
    </source>
</evidence>
<reference evidence="7 8" key="1">
    <citation type="journal article" date="2018" name="Elife">
        <title>Discovery and characterization of a prevalent human gut bacterial enzyme sufficient for the inactivation of a family of plant toxins.</title>
        <authorList>
            <person name="Koppel N."/>
            <person name="Bisanz J.E."/>
            <person name="Pandelia M.E."/>
            <person name="Turnbaugh P.J."/>
            <person name="Balskus E.P."/>
        </authorList>
    </citation>
    <scope>NUCLEOTIDE SEQUENCE [LARGE SCALE GENOMIC DNA]</scope>
    <source>
        <strain evidence="7 8">3C</strain>
    </source>
</reference>
<dbReference type="RefSeq" id="WP_015539992.1">
    <property type="nucleotide sequence ID" value="NZ_CABMMS010000002.1"/>
</dbReference>
<feature type="transmembrane region" description="Helical" evidence="5">
    <location>
        <begin position="292"/>
        <end position="313"/>
    </location>
</feature>
<evidence type="ECO:0000256" key="2">
    <source>
        <dbReference type="ARBA" id="ARBA00022692"/>
    </source>
</evidence>
<gene>
    <name evidence="7" type="ORF">C1877_05005</name>
</gene>
<dbReference type="PROSITE" id="PS50850">
    <property type="entry name" value="MFS"/>
    <property type="match status" value="1"/>
</dbReference>
<evidence type="ECO:0000256" key="5">
    <source>
        <dbReference type="SAM" id="Phobius"/>
    </source>
</evidence>
<feature type="transmembrane region" description="Helical" evidence="5">
    <location>
        <begin position="195"/>
        <end position="213"/>
    </location>
</feature>
<accession>A0A369M6Q0</accession>
<dbReference type="InterPro" id="IPR020846">
    <property type="entry name" value="MFS_dom"/>
</dbReference>
<dbReference type="Pfam" id="PF07690">
    <property type="entry name" value="MFS_1"/>
    <property type="match status" value="1"/>
</dbReference>
<comment type="caution">
    <text evidence="7">The sequence shown here is derived from an EMBL/GenBank/DDBJ whole genome shotgun (WGS) entry which is preliminary data.</text>
</comment>
<dbReference type="SUPFAM" id="SSF103473">
    <property type="entry name" value="MFS general substrate transporter"/>
    <property type="match status" value="1"/>
</dbReference>
<name>A0A369M6Q0_9ACTN</name>
<feature type="transmembrane region" description="Helical" evidence="5">
    <location>
        <begin position="126"/>
        <end position="146"/>
    </location>
</feature>
<organism evidence="7 8">
    <name type="scientific">Gordonibacter pamelaeae</name>
    <dbReference type="NCBI Taxonomy" id="471189"/>
    <lineage>
        <taxon>Bacteria</taxon>
        <taxon>Bacillati</taxon>
        <taxon>Actinomycetota</taxon>
        <taxon>Coriobacteriia</taxon>
        <taxon>Eggerthellales</taxon>
        <taxon>Eggerthellaceae</taxon>
        <taxon>Gordonibacter</taxon>
    </lineage>
</organism>
<feature type="domain" description="Major facilitator superfamily (MFS) profile" evidence="6">
    <location>
        <begin position="29"/>
        <end position="438"/>
    </location>
</feature>
<feature type="transmembrane region" description="Helical" evidence="5">
    <location>
        <begin position="325"/>
        <end position="344"/>
    </location>
</feature>
<feature type="transmembrane region" description="Helical" evidence="5">
    <location>
        <begin position="27"/>
        <end position="48"/>
    </location>
</feature>
<feature type="transmembrane region" description="Helical" evidence="5">
    <location>
        <begin position="68"/>
        <end position="93"/>
    </location>
</feature>
<feature type="transmembrane region" description="Helical" evidence="5">
    <location>
        <begin position="384"/>
        <end position="402"/>
    </location>
</feature>
<dbReference type="GO" id="GO:0005886">
    <property type="term" value="C:plasma membrane"/>
    <property type="evidence" value="ECO:0007669"/>
    <property type="project" value="UniProtKB-SubCell"/>
</dbReference>
<feature type="transmembrane region" description="Helical" evidence="5">
    <location>
        <begin position="259"/>
        <end position="277"/>
    </location>
</feature>